<dbReference type="Proteomes" id="UP000294813">
    <property type="component" value="Unassembled WGS sequence"/>
</dbReference>
<name>A0A4R2RYE9_9FIRM</name>
<dbReference type="GO" id="GO:0003906">
    <property type="term" value="F:DNA-(apurinic or apyrimidinic site) endonuclease activity"/>
    <property type="evidence" value="ECO:0007669"/>
    <property type="project" value="TreeGrafter"/>
</dbReference>
<feature type="binding site" evidence="7">
    <location>
        <position position="66"/>
    </location>
    <ligand>
        <name>Zn(2+)</name>
        <dbReference type="ChEBI" id="CHEBI:29105"/>
        <label>1</label>
    </ligand>
</feature>
<dbReference type="RefSeq" id="WP_131917835.1">
    <property type="nucleotide sequence ID" value="NZ_JAOQNU010000002.1"/>
</dbReference>
<evidence type="ECO:0000256" key="6">
    <source>
        <dbReference type="ARBA" id="ARBA00023204"/>
    </source>
</evidence>
<dbReference type="PANTHER" id="PTHR21445">
    <property type="entry name" value="ENDONUCLEASE IV ENDODEOXYRIBONUCLEASE IV"/>
    <property type="match status" value="1"/>
</dbReference>
<evidence type="ECO:0000256" key="5">
    <source>
        <dbReference type="ARBA" id="ARBA00022833"/>
    </source>
</evidence>
<dbReference type="SMART" id="SM00518">
    <property type="entry name" value="AP2Ec"/>
    <property type="match status" value="1"/>
</dbReference>
<dbReference type="PROSITE" id="PS00730">
    <property type="entry name" value="AP_NUCLEASE_F2_2"/>
    <property type="match status" value="1"/>
</dbReference>
<dbReference type="InterPro" id="IPR013022">
    <property type="entry name" value="Xyl_isomerase-like_TIM-brl"/>
</dbReference>
<sequence>MFFGAHLSISKGFTAAVKEALAIGATTFQFFTRNPRGGGAKALDAEDIEKAWQLRQEHGFGPLVAHAPYTINMAAEKEETWAFARQTLAADIVRMGQARIPYIVVHPGSHVGQGAEAGVERIAAALNAILRPDQEVMVLLEGMAGAGSEVGGRFEELRAIIDRLDVPEMVGVCLDTCHLFGAGYDVHDFSAVLTEFDQVVGLTRLKAMHFNDSLQPLASRKDRHALIGQGQIGATALAEVLRHPALASLPVNLETPGELADYQREIAWMRSAVLENDKIK</sequence>
<evidence type="ECO:0000313" key="10">
    <source>
        <dbReference type="Proteomes" id="UP000294813"/>
    </source>
</evidence>
<dbReference type="InterPro" id="IPR018246">
    <property type="entry name" value="AP_endonuc_F2_Zn_BS"/>
</dbReference>
<feature type="binding site" evidence="7">
    <location>
        <position position="254"/>
    </location>
    <ligand>
        <name>Zn(2+)</name>
        <dbReference type="ChEBI" id="CHEBI:29105"/>
        <label>2</label>
    </ligand>
</feature>
<dbReference type="EC" id="3.1.21.2" evidence="7"/>
<proteinExistence type="inferred from homology"/>
<dbReference type="OrthoDB" id="9805666at2"/>
<dbReference type="Pfam" id="PF01261">
    <property type="entry name" value="AP_endonuc_2"/>
    <property type="match status" value="1"/>
</dbReference>
<feature type="binding site" evidence="7">
    <location>
        <position position="141"/>
    </location>
    <ligand>
        <name>Zn(2+)</name>
        <dbReference type="ChEBI" id="CHEBI:29105"/>
        <label>2</label>
    </ligand>
</feature>
<dbReference type="Gene3D" id="3.20.20.150">
    <property type="entry name" value="Divalent-metal-dependent TIM barrel enzymes"/>
    <property type="match status" value="1"/>
</dbReference>
<dbReference type="GO" id="GO:0008833">
    <property type="term" value="F:deoxyribonuclease IV (phage-T4-induced) activity"/>
    <property type="evidence" value="ECO:0007669"/>
    <property type="project" value="UniProtKB-UniRule"/>
</dbReference>
<dbReference type="PROSITE" id="PS00731">
    <property type="entry name" value="AP_NUCLEASE_F2_3"/>
    <property type="match status" value="1"/>
</dbReference>
<keyword evidence="4 7" id="KW-0378">Hydrolase</keyword>
<dbReference type="AlphaFoldDB" id="A0A4R2RYE9"/>
<feature type="domain" description="Xylose isomerase-like TIM barrel" evidence="8">
    <location>
        <begin position="18"/>
        <end position="271"/>
    </location>
</feature>
<dbReference type="GO" id="GO:0003677">
    <property type="term" value="F:DNA binding"/>
    <property type="evidence" value="ECO:0007669"/>
    <property type="project" value="InterPro"/>
</dbReference>
<feature type="binding site" evidence="7">
    <location>
        <position position="224"/>
    </location>
    <ligand>
        <name>Zn(2+)</name>
        <dbReference type="ChEBI" id="CHEBI:29105"/>
        <label>3</label>
    </ligand>
</feature>
<feature type="binding site" evidence="7">
    <location>
        <position position="141"/>
    </location>
    <ligand>
        <name>Zn(2+)</name>
        <dbReference type="ChEBI" id="CHEBI:29105"/>
        <label>1</label>
    </ligand>
</feature>
<protein>
    <recommendedName>
        <fullName evidence="7">Probable endonuclease 4</fullName>
        <ecNumber evidence="7">3.1.21.2</ecNumber>
    </recommendedName>
    <alternativeName>
        <fullName evidence="7">Endodeoxyribonuclease IV</fullName>
    </alternativeName>
    <alternativeName>
        <fullName evidence="7">Endonuclease IV</fullName>
    </alternativeName>
</protein>
<dbReference type="FunFam" id="3.20.20.150:FF:000001">
    <property type="entry name" value="Probable endonuclease 4"/>
    <property type="match status" value="1"/>
</dbReference>
<dbReference type="GO" id="GO:0008270">
    <property type="term" value="F:zinc ion binding"/>
    <property type="evidence" value="ECO:0007669"/>
    <property type="project" value="UniProtKB-UniRule"/>
</dbReference>
<reference evidence="9 10" key="1">
    <citation type="submission" date="2019-03" db="EMBL/GenBank/DDBJ databases">
        <title>Genomic Encyclopedia of Type Strains, Phase IV (KMG-IV): sequencing the most valuable type-strain genomes for metagenomic binning, comparative biology and taxonomic classification.</title>
        <authorList>
            <person name="Goeker M."/>
        </authorList>
    </citation>
    <scope>NUCLEOTIDE SEQUENCE [LARGE SCALE GENOMIC DNA]</scope>
    <source>
        <strain evidence="9 10">DSM 11170</strain>
    </source>
</reference>
<dbReference type="CDD" id="cd00019">
    <property type="entry name" value="AP2Ec"/>
    <property type="match status" value="1"/>
</dbReference>
<feature type="binding site" evidence="7">
    <location>
        <position position="106"/>
    </location>
    <ligand>
        <name>Zn(2+)</name>
        <dbReference type="ChEBI" id="CHEBI:29105"/>
        <label>1</label>
    </ligand>
</feature>
<dbReference type="NCBIfam" id="TIGR00587">
    <property type="entry name" value="nfo"/>
    <property type="match status" value="1"/>
</dbReference>
<evidence type="ECO:0000259" key="8">
    <source>
        <dbReference type="Pfam" id="PF01261"/>
    </source>
</evidence>
<comment type="similarity">
    <text evidence="1 7">Belongs to the AP endonuclease 2 family.</text>
</comment>
<dbReference type="GO" id="GO:0008081">
    <property type="term" value="F:phosphoric diester hydrolase activity"/>
    <property type="evidence" value="ECO:0007669"/>
    <property type="project" value="TreeGrafter"/>
</dbReference>
<dbReference type="EMBL" id="SLXT01000002">
    <property type="protein sequence ID" value="TCP68623.1"/>
    <property type="molecule type" value="Genomic_DNA"/>
</dbReference>
<keyword evidence="5 7" id="KW-0862">Zinc</keyword>
<keyword evidence="2 7" id="KW-0479">Metal-binding</keyword>
<evidence type="ECO:0000256" key="7">
    <source>
        <dbReference type="HAMAP-Rule" id="MF_00152"/>
    </source>
</evidence>
<keyword evidence="6 7" id="KW-0234">DNA repair</keyword>
<keyword evidence="7" id="KW-0540">Nuclease</keyword>
<keyword evidence="10" id="KW-1185">Reference proteome</keyword>
<feature type="binding site" evidence="7">
    <location>
        <position position="175"/>
    </location>
    <ligand>
        <name>Zn(2+)</name>
        <dbReference type="ChEBI" id="CHEBI:29105"/>
        <label>2</label>
    </ligand>
</feature>
<comment type="caution">
    <text evidence="9">The sequence shown here is derived from an EMBL/GenBank/DDBJ whole genome shotgun (WGS) entry which is preliminary data.</text>
</comment>
<feature type="binding site" evidence="7">
    <location>
        <position position="178"/>
    </location>
    <ligand>
        <name>Zn(2+)</name>
        <dbReference type="ChEBI" id="CHEBI:29105"/>
        <label>3</label>
    </ligand>
</feature>
<evidence type="ECO:0000256" key="4">
    <source>
        <dbReference type="ARBA" id="ARBA00022801"/>
    </source>
</evidence>
<evidence type="ECO:0000256" key="1">
    <source>
        <dbReference type="ARBA" id="ARBA00005340"/>
    </source>
</evidence>
<keyword evidence="3 7" id="KW-0227">DNA damage</keyword>
<organism evidence="9 10">
    <name type="scientific">Heliophilum fasciatum</name>
    <dbReference type="NCBI Taxonomy" id="35700"/>
    <lineage>
        <taxon>Bacteria</taxon>
        <taxon>Bacillati</taxon>
        <taxon>Bacillota</taxon>
        <taxon>Clostridia</taxon>
        <taxon>Eubacteriales</taxon>
        <taxon>Heliobacteriaceae</taxon>
        <taxon>Heliophilum</taxon>
    </lineage>
</organism>
<evidence type="ECO:0000313" key="9">
    <source>
        <dbReference type="EMBL" id="TCP68623.1"/>
    </source>
</evidence>
<feature type="binding site" evidence="7">
    <location>
        <position position="222"/>
    </location>
    <ligand>
        <name>Zn(2+)</name>
        <dbReference type="ChEBI" id="CHEBI:29105"/>
        <label>3</label>
    </ligand>
</feature>
<comment type="cofactor">
    <cofactor evidence="7">
        <name>Zn(2+)</name>
        <dbReference type="ChEBI" id="CHEBI:29105"/>
    </cofactor>
    <text evidence="7">Binds 3 Zn(2+) ions.</text>
</comment>
<comment type="catalytic activity">
    <reaction evidence="7">
        <text>Endonucleolytic cleavage to 5'-phosphooligonucleotide end-products.</text>
        <dbReference type="EC" id="3.1.21.2"/>
    </reaction>
</comment>
<accession>A0A4R2RYE9</accession>
<dbReference type="PROSITE" id="PS51432">
    <property type="entry name" value="AP_NUCLEASE_F2_4"/>
    <property type="match status" value="1"/>
</dbReference>
<dbReference type="InterPro" id="IPR001719">
    <property type="entry name" value="AP_endonuc_2"/>
</dbReference>
<dbReference type="InterPro" id="IPR036237">
    <property type="entry name" value="Xyl_isomerase-like_sf"/>
</dbReference>
<dbReference type="SUPFAM" id="SSF51658">
    <property type="entry name" value="Xylose isomerase-like"/>
    <property type="match status" value="1"/>
</dbReference>
<keyword evidence="7 9" id="KW-0255">Endonuclease</keyword>
<comment type="function">
    <text evidence="7">Endonuclease IV plays a role in DNA repair. It cleaves phosphodiester bonds at apurinic or apyrimidinic (AP) sites, generating a 3'-hydroxyl group and a 5'-terminal sugar phosphate.</text>
</comment>
<dbReference type="PANTHER" id="PTHR21445:SF0">
    <property type="entry name" value="APURINIC-APYRIMIDINIC ENDONUCLEASE"/>
    <property type="match status" value="1"/>
</dbReference>
<dbReference type="HAMAP" id="MF_00152">
    <property type="entry name" value="Nfo"/>
    <property type="match status" value="1"/>
</dbReference>
<evidence type="ECO:0000256" key="3">
    <source>
        <dbReference type="ARBA" id="ARBA00022763"/>
    </source>
</evidence>
<gene>
    <name evidence="7" type="primary">nfo</name>
    <name evidence="9" type="ORF">EDD73_10218</name>
</gene>
<feature type="binding site" evidence="7">
    <location>
        <position position="209"/>
    </location>
    <ligand>
        <name>Zn(2+)</name>
        <dbReference type="ChEBI" id="CHEBI:29105"/>
        <label>2</label>
    </ligand>
</feature>
<evidence type="ECO:0000256" key="2">
    <source>
        <dbReference type="ARBA" id="ARBA00022723"/>
    </source>
</evidence>
<dbReference type="GO" id="GO:0006284">
    <property type="term" value="P:base-excision repair"/>
    <property type="evidence" value="ECO:0007669"/>
    <property type="project" value="TreeGrafter"/>
</dbReference>